<proteinExistence type="predicted"/>
<accession>A0A1M4YZ27</accession>
<evidence type="ECO:0000256" key="1">
    <source>
        <dbReference type="SAM" id="Phobius"/>
    </source>
</evidence>
<evidence type="ECO:0000313" key="3">
    <source>
        <dbReference type="Proteomes" id="UP000184287"/>
    </source>
</evidence>
<feature type="transmembrane region" description="Helical" evidence="1">
    <location>
        <begin position="49"/>
        <end position="73"/>
    </location>
</feature>
<dbReference type="STRING" id="288992.SAMN04488522_102122"/>
<keyword evidence="3" id="KW-1185">Reference proteome</keyword>
<reference evidence="3" key="1">
    <citation type="submission" date="2016-11" db="EMBL/GenBank/DDBJ databases">
        <authorList>
            <person name="Varghese N."/>
            <person name="Submissions S."/>
        </authorList>
    </citation>
    <scope>NUCLEOTIDE SEQUENCE [LARGE SCALE GENOMIC DNA]</scope>
    <source>
        <strain evidence="3">DSM 16990</strain>
    </source>
</reference>
<dbReference type="Proteomes" id="UP000184287">
    <property type="component" value="Unassembled WGS sequence"/>
</dbReference>
<dbReference type="AlphaFoldDB" id="A0A1M4YZ27"/>
<protein>
    <submittedName>
        <fullName evidence="2">Uncharacterized membrane protein</fullName>
    </submittedName>
</protein>
<dbReference type="OrthoDB" id="772592at2"/>
<organism evidence="2 3">
    <name type="scientific">Pedobacter caeni</name>
    <dbReference type="NCBI Taxonomy" id="288992"/>
    <lineage>
        <taxon>Bacteria</taxon>
        <taxon>Pseudomonadati</taxon>
        <taxon>Bacteroidota</taxon>
        <taxon>Sphingobacteriia</taxon>
        <taxon>Sphingobacteriales</taxon>
        <taxon>Sphingobacteriaceae</taxon>
        <taxon>Pedobacter</taxon>
    </lineage>
</organism>
<sequence length="164" mass="17953">MTRYKSSLLALATITTALIAGLFYAFSVAVNPAFMQLPDAQYIQAMQEINRAIVNPVFLFGFLGSPLFLVLTVVGFRKGPFSAKFIWILAAALIFITGGFGVTILRNIPLNNQLEAFSLKGASAEQVKVMRDAFAGSWNNWHTLRTVCSGFSLILLVIACLKKD</sequence>
<name>A0A1M4YZ27_9SPHI</name>
<keyword evidence="1" id="KW-0472">Membrane</keyword>
<keyword evidence="1" id="KW-0812">Transmembrane</keyword>
<dbReference type="Pfam" id="PF08592">
    <property type="entry name" value="Anthrone_oxy"/>
    <property type="match status" value="1"/>
</dbReference>
<feature type="transmembrane region" description="Helical" evidence="1">
    <location>
        <begin position="85"/>
        <end position="105"/>
    </location>
</feature>
<evidence type="ECO:0000313" key="2">
    <source>
        <dbReference type="EMBL" id="SHF10990.1"/>
    </source>
</evidence>
<dbReference type="EMBL" id="FQUQ01000002">
    <property type="protein sequence ID" value="SHF10990.1"/>
    <property type="molecule type" value="Genomic_DNA"/>
</dbReference>
<feature type="transmembrane region" description="Helical" evidence="1">
    <location>
        <begin position="143"/>
        <end position="161"/>
    </location>
</feature>
<dbReference type="InterPro" id="IPR013901">
    <property type="entry name" value="Anthrone_oxy"/>
</dbReference>
<gene>
    <name evidence="2" type="ORF">SAMN04488522_102122</name>
</gene>
<keyword evidence="1" id="KW-1133">Transmembrane helix</keyword>
<dbReference type="RefSeq" id="WP_073229821.1">
    <property type="nucleotide sequence ID" value="NZ_FQUQ01000002.1"/>
</dbReference>